<comment type="caution">
    <text evidence="1">The sequence shown here is derived from an EMBL/GenBank/DDBJ whole genome shotgun (WGS) entry which is preliminary data.</text>
</comment>
<reference evidence="1 2" key="1">
    <citation type="submission" date="2019-07" db="EMBL/GenBank/DDBJ databases">
        <title>Whole genome shotgun sequence of Pseudonocardia asaccharolytica NBRC 16224.</title>
        <authorList>
            <person name="Hosoyama A."/>
            <person name="Uohara A."/>
            <person name="Ohji S."/>
            <person name="Ichikawa N."/>
        </authorList>
    </citation>
    <scope>NUCLEOTIDE SEQUENCE [LARGE SCALE GENOMIC DNA]</scope>
    <source>
        <strain evidence="1 2">NBRC 16224</strain>
    </source>
</reference>
<evidence type="ECO:0000313" key="1">
    <source>
        <dbReference type="EMBL" id="GEL17662.1"/>
    </source>
</evidence>
<sequence>MSASSRHLVTTAPRRGTCPRCRRVVLEGISDGWPYHVDAIPLNLHGELHARTTGRNSYWLLAGRIYLREAHNIALDARDGRPAVVATHSCEPIQLDHIDPTYVATLAALTADEASKATEPKGQEQNSLFVLTGAFAGAQVTVVPVDDDRPPF</sequence>
<name>A0A511CYN2_9PSEU</name>
<dbReference type="AlphaFoldDB" id="A0A511CYN2"/>
<dbReference type="Proteomes" id="UP000321328">
    <property type="component" value="Unassembled WGS sequence"/>
</dbReference>
<protein>
    <submittedName>
        <fullName evidence="1">Uncharacterized protein</fullName>
    </submittedName>
</protein>
<gene>
    <name evidence="1" type="ORF">PA7_14990</name>
</gene>
<proteinExistence type="predicted"/>
<organism evidence="1 2">
    <name type="scientific">Pseudonocardia asaccharolytica DSM 44247 = NBRC 16224</name>
    <dbReference type="NCBI Taxonomy" id="1123024"/>
    <lineage>
        <taxon>Bacteria</taxon>
        <taxon>Bacillati</taxon>
        <taxon>Actinomycetota</taxon>
        <taxon>Actinomycetes</taxon>
        <taxon>Pseudonocardiales</taxon>
        <taxon>Pseudonocardiaceae</taxon>
        <taxon>Pseudonocardia</taxon>
    </lineage>
</organism>
<evidence type="ECO:0000313" key="2">
    <source>
        <dbReference type="Proteomes" id="UP000321328"/>
    </source>
</evidence>
<keyword evidence="2" id="KW-1185">Reference proteome</keyword>
<dbReference type="STRING" id="1123024.GCA_000423625_02993"/>
<accession>A0A511CYN2</accession>
<dbReference type="EMBL" id="BJVI01000011">
    <property type="protein sequence ID" value="GEL17662.1"/>
    <property type="molecule type" value="Genomic_DNA"/>
</dbReference>
<dbReference type="RefSeq" id="WP_037057377.1">
    <property type="nucleotide sequence ID" value="NZ_AUII01000013.1"/>
</dbReference>